<organism evidence="1 2">
    <name type="scientific">Candidatus Naiadarchaeum limnaeum</name>
    <dbReference type="NCBI Taxonomy" id="2756139"/>
    <lineage>
        <taxon>Archaea</taxon>
        <taxon>Candidatus Undinarchaeota</taxon>
        <taxon>Candidatus Undinarchaeia</taxon>
        <taxon>Candidatus Naiadarchaeales</taxon>
        <taxon>Candidatus Naiadarchaeaceae</taxon>
        <taxon>Candidatus Naiadarchaeum</taxon>
    </lineage>
</organism>
<proteinExistence type="predicted"/>
<name>A0A832V275_9ARCH</name>
<protein>
    <submittedName>
        <fullName evidence="1">Ferredoxin</fullName>
    </submittedName>
</protein>
<keyword evidence="2" id="KW-1185">Reference proteome</keyword>
<evidence type="ECO:0000313" key="1">
    <source>
        <dbReference type="EMBL" id="HIK00918.1"/>
    </source>
</evidence>
<dbReference type="EMBL" id="DVAB01000046">
    <property type="protein sequence ID" value="HIK00918.1"/>
    <property type="molecule type" value="Genomic_DNA"/>
</dbReference>
<evidence type="ECO:0000313" key="2">
    <source>
        <dbReference type="Proteomes" id="UP000646946"/>
    </source>
</evidence>
<dbReference type="Gene3D" id="3.30.70.20">
    <property type="match status" value="1"/>
</dbReference>
<dbReference type="SUPFAM" id="SSF54862">
    <property type="entry name" value="4Fe-4S ferredoxins"/>
    <property type="match status" value="1"/>
</dbReference>
<accession>A0A832V275</accession>
<dbReference type="Pfam" id="PF13459">
    <property type="entry name" value="Fer4_15"/>
    <property type="match status" value="1"/>
</dbReference>
<dbReference type="AlphaFoldDB" id="A0A832V275"/>
<dbReference type="Proteomes" id="UP000646946">
    <property type="component" value="Unassembled WGS sequence"/>
</dbReference>
<gene>
    <name evidence="1" type="ORF">H1016_05285</name>
</gene>
<reference evidence="1 2" key="1">
    <citation type="journal article" name="Nat. Commun.">
        <title>Undinarchaeota illuminate DPANN phylogeny and the impact of gene transfer on archaeal evolution.</title>
        <authorList>
            <person name="Dombrowski N."/>
            <person name="Williams T.A."/>
            <person name="Sun J."/>
            <person name="Woodcroft B.J."/>
            <person name="Lee J.H."/>
            <person name="Minh B.Q."/>
            <person name="Rinke C."/>
            <person name="Spang A."/>
        </authorList>
    </citation>
    <scope>NUCLEOTIDE SEQUENCE [LARGE SCALE GENOMIC DNA]</scope>
    <source>
        <strain evidence="1">MAG_bin1129</strain>
    </source>
</reference>
<sequence length="94" mass="10685">MVRVRIEYNRTDCIGAWACVSLGPNDFAMNYDESKADLIEGQNPKPGLQVKELEVDEERLQQIKFAAQSCPPQVIKITNIETGEVLVNWEKPHK</sequence>
<comment type="caution">
    <text evidence="1">The sequence shown here is derived from an EMBL/GenBank/DDBJ whole genome shotgun (WGS) entry which is preliminary data.</text>
</comment>